<dbReference type="EMBL" id="JAOZEW010000001">
    <property type="protein sequence ID" value="MCV9926263.1"/>
    <property type="molecule type" value="Genomic_DNA"/>
</dbReference>
<comment type="caution">
    <text evidence="1">The sequence shown here is derived from an EMBL/GenBank/DDBJ whole genome shotgun (WGS) entry which is preliminary data.</text>
</comment>
<evidence type="ECO:0000313" key="1">
    <source>
        <dbReference type="EMBL" id="MCV9926263.1"/>
    </source>
</evidence>
<proteinExistence type="predicted"/>
<accession>A0A9X3C6B1</accession>
<keyword evidence="2" id="KW-1185">Reference proteome</keyword>
<organism evidence="1 2">
    <name type="scientific">Flavobacterium shii</name>
    <dbReference type="NCBI Taxonomy" id="2987687"/>
    <lineage>
        <taxon>Bacteria</taxon>
        <taxon>Pseudomonadati</taxon>
        <taxon>Bacteroidota</taxon>
        <taxon>Flavobacteriia</taxon>
        <taxon>Flavobacteriales</taxon>
        <taxon>Flavobacteriaceae</taxon>
        <taxon>Flavobacterium</taxon>
    </lineage>
</organism>
<reference evidence="1" key="1">
    <citation type="submission" date="2022-10" db="EMBL/GenBank/DDBJ databases">
        <title>Two novel species of Flavobacterium.</title>
        <authorList>
            <person name="Liu Q."/>
            <person name="Xin Y.-H."/>
        </authorList>
    </citation>
    <scope>NUCLEOTIDE SEQUENCE</scope>
    <source>
        <strain evidence="1">LS1R49</strain>
    </source>
</reference>
<dbReference type="AlphaFoldDB" id="A0A9X3C6B1"/>
<name>A0A9X3C6B1_9FLAO</name>
<evidence type="ECO:0000313" key="2">
    <source>
        <dbReference type="Proteomes" id="UP001151079"/>
    </source>
</evidence>
<dbReference type="Pfam" id="PF20329">
    <property type="entry name" value="DUF6624"/>
    <property type="match status" value="1"/>
</dbReference>
<dbReference type="Proteomes" id="UP001151079">
    <property type="component" value="Unassembled WGS sequence"/>
</dbReference>
<gene>
    <name evidence="1" type="ORF">OIU83_01255</name>
</gene>
<dbReference type="InterPro" id="IPR046732">
    <property type="entry name" value="DUF6624"/>
</dbReference>
<sequence length="291" mass="34043">MKTKDNYTVKNETSSKNELNYIPYYLKMYKADSLFLINNFSESYKILDSLFRVYPPRATDNYVEYGIYVCSAVMSGHLEDIEKKARFGYSHFGGIATVHKDAYNMEQAVIRAAALSENEIKFLKAIYQKSLNLELRKKMLIMFKEDQLARTNGDNAQMDSIDHINRSQLEEIFKDYGYPDINLIGASSAWDMADGDIREGILFVHQPDDFKEKYLPFLLENIKNGKCDPDTYALVYDRMMMDKYEKQYFGTYNCSSTEFCNLIEPNKVDSIRISIGLPRLKYYPWRMMQRS</sequence>
<protein>
    <submittedName>
        <fullName evidence="1">Uncharacterized protein</fullName>
    </submittedName>
</protein>